<sequence length="158" mass="18687">MRQVFIFLMTILVFSCNSAKKPKKPDDLISKDKMVDILYEVLIINAAKGTSKTILENQGVHPEDYIFKKYRIDSLQFVSSNEYYGFDVEEYESIIIRVEDRIIKTKDEFQTKIDKDTEEKQRKKDSIKQLVDTLKVKKIRKLDETKKLDYKNYPDSSK</sequence>
<evidence type="ECO:0000313" key="3">
    <source>
        <dbReference type="Proteomes" id="UP000321938"/>
    </source>
</evidence>
<comment type="caution">
    <text evidence="2">The sequence shown here is derived from an EMBL/GenBank/DDBJ whole genome shotgun (WGS) entry which is preliminary data.</text>
</comment>
<dbReference type="PROSITE" id="PS51257">
    <property type="entry name" value="PROKAR_LIPOPROTEIN"/>
    <property type="match status" value="1"/>
</dbReference>
<keyword evidence="3" id="KW-1185">Reference proteome</keyword>
<evidence type="ECO:0000313" key="2">
    <source>
        <dbReference type="EMBL" id="TXE19404.1"/>
    </source>
</evidence>
<organism evidence="2 3">
    <name type="scientific">Psychroserpens burtonensis</name>
    <dbReference type="NCBI Taxonomy" id="49278"/>
    <lineage>
        <taxon>Bacteria</taxon>
        <taxon>Pseudomonadati</taxon>
        <taxon>Bacteroidota</taxon>
        <taxon>Flavobacteriia</taxon>
        <taxon>Flavobacteriales</taxon>
        <taxon>Flavobacteriaceae</taxon>
        <taxon>Psychroserpens</taxon>
    </lineage>
</organism>
<dbReference type="RefSeq" id="WP_084142327.1">
    <property type="nucleotide sequence ID" value="NZ_VOSB01000004.1"/>
</dbReference>
<dbReference type="STRING" id="1123037.GCA_000425305_03115"/>
<protein>
    <submittedName>
        <fullName evidence="2">DUF4296 domain-containing protein</fullName>
    </submittedName>
</protein>
<evidence type="ECO:0000259" key="1">
    <source>
        <dbReference type="Pfam" id="PF14129"/>
    </source>
</evidence>
<gene>
    <name evidence="2" type="ORF">ES692_03750</name>
</gene>
<dbReference type="EMBL" id="VOSB01000004">
    <property type="protein sequence ID" value="TXE19404.1"/>
    <property type="molecule type" value="Genomic_DNA"/>
</dbReference>
<dbReference type="OrthoDB" id="1525222at2"/>
<reference evidence="2 3" key="1">
    <citation type="submission" date="2019-08" db="EMBL/GenBank/DDBJ databases">
        <title>Genome of Psychroserpens burtonensis ACAM 167.</title>
        <authorList>
            <person name="Bowman J.P."/>
        </authorList>
    </citation>
    <scope>NUCLEOTIDE SEQUENCE [LARGE SCALE GENOMIC DNA]</scope>
    <source>
        <strain evidence="2 3">ACAM 167</strain>
    </source>
</reference>
<proteinExistence type="predicted"/>
<dbReference type="AlphaFoldDB" id="A0A5C7BA92"/>
<dbReference type="Proteomes" id="UP000321938">
    <property type="component" value="Unassembled WGS sequence"/>
</dbReference>
<dbReference type="InterPro" id="IPR025381">
    <property type="entry name" value="DUF4296"/>
</dbReference>
<name>A0A5C7BA92_9FLAO</name>
<feature type="domain" description="DUF4296" evidence="1">
    <location>
        <begin position="25"/>
        <end position="107"/>
    </location>
</feature>
<dbReference type="Pfam" id="PF14129">
    <property type="entry name" value="DUF4296"/>
    <property type="match status" value="1"/>
</dbReference>
<accession>A0A5C7BA92</accession>